<dbReference type="EMBL" id="BPLR01011667">
    <property type="protein sequence ID" value="GIY48030.1"/>
    <property type="molecule type" value="Genomic_DNA"/>
</dbReference>
<dbReference type="AlphaFoldDB" id="A0AAV4TNL3"/>
<evidence type="ECO:0000313" key="1">
    <source>
        <dbReference type="EMBL" id="GIY48030.1"/>
    </source>
</evidence>
<proteinExistence type="predicted"/>
<protein>
    <submittedName>
        <fullName evidence="1">Uncharacterized protein</fullName>
    </submittedName>
</protein>
<gene>
    <name evidence="1" type="ORF">CEXT_332991</name>
</gene>
<organism evidence="1 2">
    <name type="scientific">Caerostris extrusa</name>
    <name type="common">Bark spider</name>
    <name type="synonym">Caerostris bankana</name>
    <dbReference type="NCBI Taxonomy" id="172846"/>
    <lineage>
        <taxon>Eukaryota</taxon>
        <taxon>Metazoa</taxon>
        <taxon>Ecdysozoa</taxon>
        <taxon>Arthropoda</taxon>
        <taxon>Chelicerata</taxon>
        <taxon>Arachnida</taxon>
        <taxon>Araneae</taxon>
        <taxon>Araneomorphae</taxon>
        <taxon>Entelegynae</taxon>
        <taxon>Araneoidea</taxon>
        <taxon>Araneidae</taxon>
        <taxon>Caerostris</taxon>
    </lineage>
</organism>
<keyword evidence="2" id="KW-1185">Reference proteome</keyword>
<reference evidence="1 2" key="1">
    <citation type="submission" date="2021-06" db="EMBL/GenBank/DDBJ databases">
        <title>Caerostris extrusa draft genome.</title>
        <authorList>
            <person name="Kono N."/>
            <person name="Arakawa K."/>
        </authorList>
    </citation>
    <scope>NUCLEOTIDE SEQUENCE [LARGE SCALE GENOMIC DNA]</scope>
</reference>
<name>A0AAV4TNL3_CAEEX</name>
<dbReference type="Proteomes" id="UP001054945">
    <property type="component" value="Unassembled WGS sequence"/>
</dbReference>
<sequence length="77" mass="8705">MSSHLTLLPKTPPCGTNTHTENAYQCHLQNLVQSPVLKKHLIPLPASGWKYEELHEKDTHLLAKCSFPFNGQHNMDS</sequence>
<accession>A0AAV4TNL3</accession>
<evidence type="ECO:0000313" key="2">
    <source>
        <dbReference type="Proteomes" id="UP001054945"/>
    </source>
</evidence>
<comment type="caution">
    <text evidence="1">The sequence shown here is derived from an EMBL/GenBank/DDBJ whole genome shotgun (WGS) entry which is preliminary data.</text>
</comment>